<feature type="signal peptide" evidence="1">
    <location>
        <begin position="1"/>
        <end position="27"/>
    </location>
</feature>
<protein>
    <recommendedName>
        <fullName evidence="4">DUF1318 domain-containing protein</fullName>
    </recommendedName>
</protein>
<evidence type="ECO:0000313" key="3">
    <source>
        <dbReference type="Proteomes" id="UP000608420"/>
    </source>
</evidence>
<accession>A0ABQ1W486</accession>
<organism evidence="2 3">
    <name type="scientific">Paenibacillus aceti</name>
    <dbReference type="NCBI Taxonomy" id="1820010"/>
    <lineage>
        <taxon>Bacteria</taxon>
        <taxon>Bacillati</taxon>
        <taxon>Bacillota</taxon>
        <taxon>Bacilli</taxon>
        <taxon>Bacillales</taxon>
        <taxon>Paenibacillaceae</taxon>
        <taxon>Paenibacillus</taxon>
    </lineage>
</organism>
<gene>
    <name evidence="2" type="ORF">GCM10010913_37350</name>
</gene>
<keyword evidence="3" id="KW-1185">Reference proteome</keyword>
<evidence type="ECO:0008006" key="4">
    <source>
        <dbReference type="Google" id="ProtNLM"/>
    </source>
</evidence>
<proteinExistence type="predicted"/>
<feature type="chain" id="PRO_5045473599" description="DUF1318 domain-containing protein" evidence="1">
    <location>
        <begin position="28"/>
        <end position="169"/>
    </location>
</feature>
<evidence type="ECO:0000256" key="1">
    <source>
        <dbReference type="SAM" id="SignalP"/>
    </source>
</evidence>
<dbReference type="EMBL" id="BMIW01000033">
    <property type="protein sequence ID" value="GGG12038.1"/>
    <property type="molecule type" value="Genomic_DNA"/>
</dbReference>
<keyword evidence="1" id="KW-0732">Signal</keyword>
<dbReference type="Proteomes" id="UP000608420">
    <property type="component" value="Unassembled WGS sequence"/>
</dbReference>
<name>A0ABQ1W486_9BACL</name>
<reference evidence="3" key="1">
    <citation type="journal article" date="2019" name="Int. J. Syst. Evol. Microbiol.">
        <title>The Global Catalogue of Microorganisms (GCM) 10K type strain sequencing project: providing services to taxonomists for standard genome sequencing and annotation.</title>
        <authorList>
            <consortium name="The Broad Institute Genomics Platform"/>
            <consortium name="The Broad Institute Genome Sequencing Center for Infectious Disease"/>
            <person name="Wu L."/>
            <person name="Ma J."/>
        </authorList>
    </citation>
    <scope>NUCLEOTIDE SEQUENCE [LARGE SCALE GENOMIC DNA]</scope>
    <source>
        <strain evidence="3">CGMCC 1.15420</strain>
    </source>
</reference>
<dbReference type="RefSeq" id="WP_120461159.1">
    <property type="nucleotide sequence ID" value="NZ_BMIW01000033.1"/>
</dbReference>
<sequence>MKQLHTMLLSGLVCLLLLSISLPSVSAAAPEGAVGQSKTLTGVDHGPHAHRHGRCHSGSIMRDAAKLLGLEPKALVQQLKQGKTLLQIAHSSKGWSEAELVKRLTESATLRIDQALAEGRINQEKANRIKAELPDKLKRAVHRNWKDKLRSKPTTDYQNNKINWIPPQA</sequence>
<evidence type="ECO:0000313" key="2">
    <source>
        <dbReference type="EMBL" id="GGG12038.1"/>
    </source>
</evidence>
<comment type="caution">
    <text evidence="2">The sequence shown here is derived from an EMBL/GenBank/DDBJ whole genome shotgun (WGS) entry which is preliminary data.</text>
</comment>